<evidence type="ECO:0000256" key="4">
    <source>
        <dbReference type="ARBA" id="ARBA00024750"/>
    </source>
</evidence>
<dbReference type="InterPro" id="IPR043556">
    <property type="entry name" value="StARD5/6"/>
</dbReference>
<evidence type="ECO:0000256" key="2">
    <source>
        <dbReference type="ARBA" id="ARBA00023055"/>
    </source>
</evidence>
<protein>
    <submittedName>
        <fullName evidence="6">StAR-related lipid transfer protein 5-like</fullName>
    </submittedName>
</protein>
<dbReference type="InterPro" id="IPR023393">
    <property type="entry name" value="START-like_dom_sf"/>
</dbReference>
<keyword evidence="1" id="KW-0813">Transport</keyword>
<comment type="function">
    <text evidence="4">May be involved in the intracellular transport of sterols or other lipids. May bind cholesterol or other sterols.</text>
</comment>
<name>A0A6F9DT68_9ASCI</name>
<evidence type="ECO:0000259" key="5">
    <source>
        <dbReference type="PROSITE" id="PS50848"/>
    </source>
</evidence>
<organism evidence="6">
    <name type="scientific">Phallusia mammillata</name>
    <dbReference type="NCBI Taxonomy" id="59560"/>
    <lineage>
        <taxon>Eukaryota</taxon>
        <taxon>Metazoa</taxon>
        <taxon>Chordata</taxon>
        <taxon>Tunicata</taxon>
        <taxon>Ascidiacea</taxon>
        <taxon>Phlebobranchia</taxon>
        <taxon>Ascidiidae</taxon>
        <taxon>Phallusia</taxon>
    </lineage>
</organism>
<dbReference type="GO" id="GO:0008289">
    <property type="term" value="F:lipid binding"/>
    <property type="evidence" value="ECO:0007669"/>
    <property type="project" value="UniProtKB-KW"/>
</dbReference>
<dbReference type="InterPro" id="IPR002913">
    <property type="entry name" value="START_lipid-bd_dom"/>
</dbReference>
<dbReference type="Pfam" id="PF01852">
    <property type="entry name" value="START"/>
    <property type="match status" value="1"/>
</dbReference>
<evidence type="ECO:0000256" key="3">
    <source>
        <dbReference type="ARBA" id="ARBA00023121"/>
    </source>
</evidence>
<sequence>MQDRFAATASRTETEVLKFDKDTSWKFLKTMSGIDAYYMKSPHFNGNMYKFSCVIDAPHDIVYEVLKPPKVASERMAWDKSIGNYERLETFSEELSISMITSKAVMMGMISAREFLDVFLFKTITGFEAKHWVFAESVEHEKYPPKSGIVRAHTYPSGYSATPVEGTNPQTKVEFFINIDPSGMLPRSLVESALPAQQVKYIQGLKAEVFRRFK</sequence>
<accession>A0A6F9DT68</accession>
<dbReference type="GO" id="GO:0006869">
    <property type="term" value="P:lipid transport"/>
    <property type="evidence" value="ECO:0007669"/>
    <property type="project" value="UniProtKB-KW"/>
</dbReference>
<dbReference type="PANTHER" id="PTHR46374">
    <property type="entry name" value="PROTEIN CBG07384"/>
    <property type="match status" value="1"/>
</dbReference>
<gene>
    <name evidence="6" type="primary">Stard5-001</name>
</gene>
<proteinExistence type="evidence at transcript level"/>
<keyword evidence="2" id="KW-0445">Lipid transport</keyword>
<dbReference type="PROSITE" id="PS50848">
    <property type="entry name" value="START"/>
    <property type="match status" value="1"/>
</dbReference>
<evidence type="ECO:0000256" key="1">
    <source>
        <dbReference type="ARBA" id="ARBA00022448"/>
    </source>
</evidence>
<dbReference type="EMBL" id="LR790775">
    <property type="protein sequence ID" value="CAB3266637.1"/>
    <property type="molecule type" value="mRNA"/>
</dbReference>
<evidence type="ECO:0000313" key="6">
    <source>
        <dbReference type="EMBL" id="CAB3266637.1"/>
    </source>
</evidence>
<dbReference type="Gene3D" id="3.30.530.20">
    <property type="match status" value="1"/>
</dbReference>
<reference evidence="6" key="1">
    <citation type="submission" date="2020-04" db="EMBL/GenBank/DDBJ databases">
        <authorList>
            <person name="Neveu A P."/>
        </authorList>
    </citation>
    <scope>NUCLEOTIDE SEQUENCE</scope>
    <source>
        <tissue evidence="6">Whole embryo</tissue>
    </source>
</reference>
<dbReference type="SMART" id="SM00234">
    <property type="entry name" value="START"/>
    <property type="match status" value="1"/>
</dbReference>
<keyword evidence="3" id="KW-0446">Lipid-binding</keyword>
<feature type="domain" description="START" evidence="5">
    <location>
        <begin position="21"/>
        <end position="214"/>
    </location>
</feature>
<dbReference type="PANTHER" id="PTHR46374:SF1">
    <property type="entry name" value="START DOMAIN-CONTAINING PROTEIN"/>
    <property type="match status" value="1"/>
</dbReference>
<dbReference type="SUPFAM" id="SSF55961">
    <property type="entry name" value="Bet v1-like"/>
    <property type="match status" value="1"/>
</dbReference>
<dbReference type="AlphaFoldDB" id="A0A6F9DT68"/>